<organism evidence="2 3">
    <name type="scientific">Paraburkholderia terricola</name>
    <dbReference type="NCBI Taxonomy" id="169427"/>
    <lineage>
        <taxon>Bacteria</taxon>
        <taxon>Pseudomonadati</taxon>
        <taxon>Pseudomonadota</taxon>
        <taxon>Betaproteobacteria</taxon>
        <taxon>Burkholderiales</taxon>
        <taxon>Burkholderiaceae</taxon>
        <taxon>Paraburkholderia</taxon>
    </lineage>
</organism>
<dbReference type="Proteomes" id="UP001264340">
    <property type="component" value="Unassembled WGS sequence"/>
</dbReference>
<gene>
    <name evidence="2" type="ORF">J2804_005782</name>
</gene>
<sequence>MGAGRHGSNGPHNLLMGSMRVPDRDLRRPAPRILQSYRVLVTEYADVNADATPVVRWRAALTAADVAALRQQMGVHGAVGIGCRDRRRAGDGAGATDTARRESARVSALFIGGVCFAGADHQMIERARLRYGPLQAYLETPEQAGDAPRAVSKGDRWCRERTEYALRIVGRGAQHRPISSTR</sequence>
<feature type="region of interest" description="Disordered" evidence="1">
    <location>
        <begin position="1"/>
        <end position="22"/>
    </location>
</feature>
<evidence type="ECO:0000256" key="1">
    <source>
        <dbReference type="SAM" id="MobiDB-lite"/>
    </source>
</evidence>
<evidence type="ECO:0000313" key="2">
    <source>
        <dbReference type="EMBL" id="MDR6412347.1"/>
    </source>
</evidence>
<comment type="caution">
    <text evidence="2">The sequence shown here is derived from an EMBL/GenBank/DDBJ whole genome shotgun (WGS) entry which is preliminary data.</text>
</comment>
<evidence type="ECO:0000313" key="3">
    <source>
        <dbReference type="Proteomes" id="UP001264340"/>
    </source>
</evidence>
<accession>A0ABU1M015</accession>
<reference evidence="2 3" key="1">
    <citation type="submission" date="2023-07" db="EMBL/GenBank/DDBJ databases">
        <title>Sorghum-associated microbial communities from plants grown in Nebraska, USA.</title>
        <authorList>
            <person name="Schachtman D."/>
        </authorList>
    </citation>
    <scope>NUCLEOTIDE SEQUENCE [LARGE SCALE GENOMIC DNA]</scope>
    <source>
        <strain evidence="2 3">DS1316</strain>
    </source>
</reference>
<dbReference type="RefSeq" id="WP_310126259.1">
    <property type="nucleotide sequence ID" value="NZ_JAVDQV010000018.1"/>
</dbReference>
<proteinExistence type="predicted"/>
<keyword evidence="3" id="KW-1185">Reference proteome</keyword>
<protein>
    <submittedName>
        <fullName evidence="2">Uncharacterized protein</fullName>
    </submittedName>
</protein>
<name>A0ABU1M015_9BURK</name>
<dbReference type="EMBL" id="JAVDRP010000017">
    <property type="protein sequence ID" value="MDR6412347.1"/>
    <property type="molecule type" value="Genomic_DNA"/>
</dbReference>